<evidence type="ECO:0000313" key="3">
    <source>
        <dbReference type="EMBL" id="GGB42633.1"/>
    </source>
</evidence>
<dbReference type="InterPro" id="IPR001279">
    <property type="entry name" value="Metallo-B-lactamas"/>
</dbReference>
<dbReference type="InterPro" id="IPR036866">
    <property type="entry name" value="RibonucZ/Hydroxyglut_hydro"/>
</dbReference>
<dbReference type="EMBL" id="BMFA01000003">
    <property type="protein sequence ID" value="GGB42633.1"/>
    <property type="molecule type" value="Genomic_DNA"/>
</dbReference>
<protein>
    <submittedName>
        <fullName evidence="3">MBL fold metallo-hydrolase</fullName>
    </submittedName>
</protein>
<dbReference type="AlphaFoldDB" id="A0A916TG04"/>
<feature type="region of interest" description="Disordered" evidence="1">
    <location>
        <begin position="312"/>
        <end position="411"/>
    </location>
</feature>
<evidence type="ECO:0000259" key="2">
    <source>
        <dbReference type="SMART" id="SM00849"/>
    </source>
</evidence>
<dbReference type="Gene3D" id="3.60.15.10">
    <property type="entry name" value="Ribonuclease Z/Hydroxyacylglutathione hydrolase-like"/>
    <property type="match status" value="1"/>
</dbReference>
<dbReference type="Proteomes" id="UP000605148">
    <property type="component" value="Unassembled WGS sequence"/>
</dbReference>
<feature type="domain" description="Metallo-beta-lactamase" evidence="2">
    <location>
        <begin position="33"/>
        <end position="219"/>
    </location>
</feature>
<evidence type="ECO:0000256" key="1">
    <source>
        <dbReference type="SAM" id="MobiDB-lite"/>
    </source>
</evidence>
<dbReference type="OrthoDB" id="420651at2"/>
<reference evidence="3" key="1">
    <citation type="journal article" date="2014" name="Int. J. Syst. Evol. Microbiol.">
        <title>Complete genome sequence of Corynebacterium casei LMG S-19264T (=DSM 44701T), isolated from a smear-ripened cheese.</title>
        <authorList>
            <consortium name="US DOE Joint Genome Institute (JGI-PGF)"/>
            <person name="Walter F."/>
            <person name="Albersmeier A."/>
            <person name="Kalinowski J."/>
            <person name="Ruckert C."/>
        </authorList>
    </citation>
    <scope>NUCLEOTIDE SEQUENCE</scope>
    <source>
        <strain evidence="3">CGMCC 1.12426</strain>
    </source>
</reference>
<accession>A0A916TG04</accession>
<organism evidence="3 4">
    <name type="scientific">Roseibium aquae</name>
    <dbReference type="NCBI Taxonomy" id="1323746"/>
    <lineage>
        <taxon>Bacteria</taxon>
        <taxon>Pseudomonadati</taxon>
        <taxon>Pseudomonadota</taxon>
        <taxon>Alphaproteobacteria</taxon>
        <taxon>Hyphomicrobiales</taxon>
        <taxon>Stappiaceae</taxon>
        <taxon>Roseibium</taxon>
    </lineage>
</organism>
<dbReference type="SUPFAM" id="SSF56281">
    <property type="entry name" value="Metallo-hydrolase/oxidoreductase"/>
    <property type="match status" value="1"/>
</dbReference>
<dbReference type="CDD" id="cd16282">
    <property type="entry name" value="metallo-hydrolase-like_MBL-fold"/>
    <property type="match status" value="1"/>
</dbReference>
<dbReference type="Pfam" id="PF00753">
    <property type="entry name" value="Lactamase_B"/>
    <property type="match status" value="1"/>
</dbReference>
<dbReference type="InterPro" id="IPR050855">
    <property type="entry name" value="NDM-1-like"/>
</dbReference>
<dbReference type="PANTHER" id="PTHR42951">
    <property type="entry name" value="METALLO-BETA-LACTAMASE DOMAIN-CONTAINING"/>
    <property type="match status" value="1"/>
</dbReference>
<gene>
    <name evidence="3" type="ORF">GCM10011316_13150</name>
</gene>
<keyword evidence="4" id="KW-1185">Reference proteome</keyword>
<dbReference type="PANTHER" id="PTHR42951:SF20">
    <property type="entry name" value="BETA LACTAMASE"/>
    <property type="match status" value="1"/>
</dbReference>
<evidence type="ECO:0000313" key="4">
    <source>
        <dbReference type="Proteomes" id="UP000605148"/>
    </source>
</evidence>
<reference evidence="3" key="2">
    <citation type="submission" date="2020-09" db="EMBL/GenBank/DDBJ databases">
        <authorList>
            <person name="Sun Q."/>
            <person name="Zhou Y."/>
        </authorList>
    </citation>
    <scope>NUCLEOTIDE SEQUENCE</scope>
    <source>
        <strain evidence="3">CGMCC 1.12426</strain>
    </source>
</reference>
<name>A0A916TG04_9HYPH</name>
<sequence>MNKHFASTADLEERPTAFRQVGDGCYAFTAAGDPNSGVIVGDRSVMVVDAQATPAAAEKVLEEIRAVTDKPVKFLVLTHYHAVRSLGASAFADAEIISSDLTKRLIADRGETDWAVQNARFPRLFQDGAAIPGLTWPTLSFASSMTIDLGNREVRLMHLGRGHTMGDVVVWVPGSGVMFAGDLVENRAACYCGDAHLADWPRALNRISAFRPNVVVPGRGAALIGPDAVAAGLSETQAFVDILRDSAATAVAAGNGLKDTFVHVKAEMDHRFGGLTLYDHAMPFNVARAYDEALGLETPQAWTPERDRDLWDALYDPAPPASEPETARPGGTPEDTAAYPGETGSGSPLPVLEASAAVDQLSSDRDVPGSDLEPGPALVDAEAGLVEALSDALTPETGAGEDSRSFQSRPN</sequence>
<proteinExistence type="predicted"/>
<dbReference type="SMART" id="SM00849">
    <property type="entry name" value="Lactamase_B"/>
    <property type="match status" value="1"/>
</dbReference>
<comment type="caution">
    <text evidence="3">The sequence shown here is derived from an EMBL/GenBank/DDBJ whole genome shotgun (WGS) entry which is preliminary data.</text>
</comment>